<gene>
    <name evidence="3" type="primary">LOC108073783</name>
</gene>
<evidence type="ECO:0000313" key="3">
    <source>
        <dbReference type="RefSeq" id="XP_017021038.1"/>
    </source>
</evidence>
<sequence length="471" mass="54895">MANKGLYIERNGNQRAAGLPSLPGEPNFRELLFTADPLDIIRNHLQEQCWRKKPEPIGKRTPCFTDTTIQDILTTETHFTTKSAEIGEIMATHSKPSHVNNWSQTFGRVLPPSESLYSTIMPRKTDEQVHREYAEYHRGRIVSHNHYFPAEKINRGYTKPFNPKETFGILQGGEPSGSVMKKCLEPSDEHLTVVNKPWMEFVQRTQAPLGRKYEKYLYQVPDLNFGTCKHDKCTTKMLLENINPCELDDTLDKALSYLNELRDSLHKRNDFDMTDLLASLERIDKENTGHMPLPLILQTMYKLNIRVHEAKIRTTLAHFRMIIDEGCATERVNYDQFCRLLSIQIKLPDVEQTRIVPDNMYHKETTYRIFTSDRFKKPVGDRPYRRNAIFKLSDIITPNCVIEMGLTPSDFNYRRDKAQMERIFESIMSKEVFEAIWERLMVEQKESLEQDGLVSVTQFRKEMEKETTSST</sequence>
<organism evidence="2 3">
    <name type="scientific">Drosophila kikkawai</name>
    <name type="common">Fruit fly</name>
    <dbReference type="NCBI Taxonomy" id="30033"/>
    <lineage>
        <taxon>Eukaryota</taxon>
        <taxon>Metazoa</taxon>
        <taxon>Ecdysozoa</taxon>
        <taxon>Arthropoda</taxon>
        <taxon>Hexapoda</taxon>
        <taxon>Insecta</taxon>
        <taxon>Pterygota</taxon>
        <taxon>Neoptera</taxon>
        <taxon>Endopterygota</taxon>
        <taxon>Diptera</taxon>
        <taxon>Brachycera</taxon>
        <taxon>Muscomorpha</taxon>
        <taxon>Ephydroidea</taxon>
        <taxon>Drosophilidae</taxon>
        <taxon>Drosophila</taxon>
        <taxon>Sophophora</taxon>
    </lineage>
</organism>
<protein>
    <submittedName>
        <fullName evidence="3">EF-hand domain-containing family member B isoform X1</fullName>
    </submittedName>
</protein>
<evidence type="ECO:0000313" key="2">
    <source>
        <dbReference type="Proteomes" id="UP001652661"/>
    </source>
</evidence>
<feature type="domain" description="EFHB C-terminal EF-hand" evidence="1">
    <location>
        <begin position="394"/>
        <end position="465"/>
    </location>
</feature>
<dbReference type="AlphaFoldDB" id="A0A6P4IES6"/>
<keyword evidence="2" id="KW-1185">Reference proteome</keyword>
<dbReference type="Pfam" id="PF25325">
    <property type="entry name" value="EF-hand_EFHB_C"/>
    <property type="match status" value="1"/>
</dbReference>
<dbReference type="GeneID" id="108073783"/>
<dbReference type="OrthoDB" id="2096280at2759"/>
<reference evidence="3" key="1">
    <citation type="submission" date="2025-08" db="UniProtKB">
        <authorList>
            <consortium name="RefSeq"/>
        </authorList>
    </citation>
    <scope>IDENTIFICATION</scope>
    <source>
        <strain evidence="3">14028-0561.14</strain>
        <tissue evidence="3">Whole fly</tissue>
    </source>
</reference>
<accession>A0A6P4IES6</accession>
<proteinExistence type="predicted"/>
<dbReference type="Proteomes" id="UP001652661">
    <property type="component" value="Chromosome 3L"/>
</dbReference>
<evidence type="ECO:0000259" key="1">
    <source>
        <dbReference type="Pfam" id="PF25325"/>
    </source>
</evidence>
<dbReference type="InterPro" id="IPR057428">
    <property type="entry name" value="EFHB_EF-hand_C"/>
</dbReference>
<dbReference type="RefSeq" id="XP_017021038.1">
    <property type="nucleotide sequence ID" value="XM_017165549.3"/>
</dbReference>
<name>A0A6P4IES6_DROKI</name>